<keyword evidence="4" id="KW-1185">Reference proteome</keyword>
<feature type="region of interest" description="Disordered" evidence="1">
    <location>
        <begin position="103"/>
        <end position="305"/>
    </location>
</feature>
<dbReference type="Proteomes" id="UP000265000">
    <property type="component" value="Unplaced"/>
</dbReference>
<evidence type="ECO:0000259" key="2">
    <source>
        <dbReference type="Pfam" id="PF13873"/>
    </source>
</evidence>
<dbReference type="GeneTree" id="ENSGT00940000174501"/>
<organism evidence="3 4">
    <name type="scientific">Fundulus heteroclitus</name>
    <name type="common">Killifish</name>
    <name type="synonym">Mummichog</name>
    <dbReference type="NCBI Taxonomy" id="8078"/>
    <lineage>
        <taxon>Eukaryota</taxon>
        <taxon>Metazoa</taxon>
        <taxon>Chordata</taxon>
        <taxon>Craniata</taxon>
        <taxon>Vertebrata</taxon>
        <taxon>Euteleostomi</taxon>
        <taxon>Actinopterygii</taxon>
        <taxon>Neopterygii</taxon>
        <taxon>Teleostei</taxon>
        <taxon>Neoteleostei</taxon>
        <taxon>Acanthomorphata</taxon>
        <taxon>Ovalentaria</taxon>
        <taxon>Atherinomorphae</taxon>
        <taxon>Cyprinodontiformes</taxon>
        <taxon>Fundulidae</taxon>
        <taxon>Fundulus</taxon>
    </lineage>
</organism>
<feature type="compositionally biased region" description="Polar residues" evidence="1">
    <location>
        <begin position="202"/>
        <end position="214"/>
    </location>
</feature>
<evidence type="ECO:0000313" key="4">
    <source>
        <dbReference type="Proteomes" id="UP000265000"/>
    </source>
</evidence>
<sequence length="406" mass="44097">MVERLGSAEPLSGPAVLTALVCLAEKFNRGVSVDTKKQKWAEITAQINGLGMNQREIRQIMKKWADLKCDGKRRLLALRGPNGSGLKKKRLGPVERMVHRILLMSPKRDGDSDQDMSPTEDFPRSFLRKGPRLNTPPCSYLSRNQNSESNRDAFSFDASPLSSPEKDADERIGSSSELDQADEAPYSQELLDRHRLRPVHTYSRTHQNQNHTQNSSLFPRAASSSSSFPFDASSSSSAAPHPSSGGASSTPSLLLAPSSSTSAPSTQAPPPAANSSSSIPPAPPPSSSSSHPPLLLPPGSPLRPQVPVAQLASHSLQQQRAGRVLLASVSQSLEVLAQSVQLLVESQQEFVQESLQLQRETVEVLRDFSNTALRMLRDKTSGGQLLSRHQAPPPPPAYHLHPTSRF</sequence>
<feature type="compositionally biased region" description="Low complexity" evidence="1">
    <location>
        <begin position="215"/>
        <end position="266"/>
    </location>
</feature>
<accession>A0A3Q2QMU4</accession>
<dbReference type="Ensembl" id="ENSFHET00000031734.1">
    <property type="protein sequence ID" value="ENSFHEP00000028856.1"/>
    <property type="gene ID" value="ENSFHEG00000013219.1"/>
</dbReference>
<dbReference type="PANTHER" id="PTHR23098:SF3">
    <property type="entry name" value="MYB-RELATED TRANSCRIPTION FACTOR, PARTNER OF PROFILIN"/>
    <property type="match status" value="1"/>
</dbReference>
<dbReference type="Pfam" id="PF13873">
    <property type="entry name" value="Myb_DNA-bind_5"/>
    <property type="match status" value="1"/>
</dbReference>
<dbReference type="AlphaFoldDB" id="A0A3Q2QMU4"/>
<proteinExistence type="predicted"/>
<reference evidence="3" key="1">
    <citation type="submission" date="2025-08" db="UniProtKB">
        <authorList>
            <consortium name="Ensembl"/>
        </authorList>
    </citation>
    <scope>IDENTIFICATION</scope>
</reference>
<protein>
    <submittedName>
        <fullName evidence="3">Myb-related transcription factor, partner of profilin-like</fullName>
    </submittedName>
</protein>
<dbReference type="GO" id="GO:0005634">
    <property type="term" value="C:nucleus"/>
    <property type="evidence" value="ECO:0007669"/>
    <property type="project" value="TreeGrafter"/>
</dbReference>
<feature type="region of interest" description="Disordered" evidence="1">
    <location>
        <begin position="384"/>
        <end position="406"/>
    </location>
</feature>
<dbReference type="STRING" id="8078.ENSFHEP00000028856"/>
<name>A0A3Q2QMU4_FUNHE</name>
<evidence type="ECO:0000256" key="1">
    <source>
        <dbReference type="SAM" id="MobiDB-lite"/>
    </source>
</evidence>
<evidence type="ECO:0000313" key="3">
    <source>
        <dbReference type="Ensembl" id="ENSFHEP00000028856.1"/>
    </source>
</evidence>
<feature type="domain" description="Myb/SANT-like DNA-binding" evidence="2">
    <location>
        <begin position="23"/>
        <end position="76"/>
    </location>
</feature>
<dbReference type="InterPro" id="IPR028002">
    <property type="entry name" value="Myb_DNA-bind_5"/>
</dbReference>
<dbReference type="PANTHER" id="PTHR23098">
    <property type="entry name" value="AGAP001331-PA-RELATED"/>
    <property type="match status" value="1"/>
</dbReference>
<reference evidence="3" key="2">
    <citation type="submission" date="2025-09" db="UniProtKB">
        <authorList>
            <consortium name="Ensembl"/>
        </authorList>
    </citation>
    <scope>IDENTIFICATION</scope>
</reference>